<keyword evidence="3" id="KW-1185">Reference proteome</keyword>
<gene>
    <name evidence="2" type="ORF">LVIROSA_LOCUS9039</name>
</gene>
<feature type="compositionally biased region" description="Pro residues" evidence="1">
    <location>
        <begin position="268"/>
        <end position="278"/>
    </location>
</feature>
<evidence type="ECO:0008006" key="4">
    <source>
        <dbReference type="Google" id="ProtNLM"/>
    </source>
</evidence>
<dbReference type="Proteomes" id="UP001157418">
    <property type="component" value="Unassembled WGS sequence"/>
</dbReference>
<reference evidence="2 3" key="1">
    <citation type="submission" date="2022-01" db="EMBL/GenBank/DDBJ databases">
        <authorList>
            <person name="Xiong W."/>
            <person name="Schranz E."/>
        </authorList>
    </citation>
    <scope>NUCLEOTIDE SEQUENCE [LARGE SCALE GENOMIC DNA]</scope>
</reference>
<feature type="compositionally biased region" description="Polar residues" evidence="1">
    <location>
        <begin position="475"/>
        <end position="491"/>
    </location>
</feature>
<dbReference type="PANTHER" id="PTHR33411:SF33">
    <property type="entry name" value="TRANSPOSASE, PTTA_EN_SPM, PLANT-RELATED"/>
    <property type="match status" value="1"/>
</dbReference>
<feature type="compositionally biased region" description="Basic and acidic residues" evidence="1">
    <location>
        <begin position="62"/>
        <end position="71"/>
    </location>
</feature>
<dbReference type="AlphaFoldDB" id="A0AAU9M694"/>
<sequence>MANEMKDKWAVIKTKPRGVFEVTEAETEAEEIFQGEERFESPVTVTRAERLCLASTINTYEKISDDENEGSREEDEEEEGSEDEDYENELFYSEEEFEDEDDGGRILGALSFVYVRSIVFVDVRSIVFFNLIMKHCFCNEFGMDISMSGNGQNDKGRKNNPSSGSTGRRGRVSPNSTDEPRHTTLLTPIDMPMITGVAGSNSQGVIAPQTNMADHLADLVGVMRQAQQMGYVSQPQPQPQQMSHRLHPSQIGYWPRPPLTQTGYGFQPSPPPPPPPLHPQRGCRTSPTVLRTHGGDGFQDYFFEGGGIEMSTPDTPVMPHTPLTPHGSASRDIPGDHGSNAGDFDDSSFGDHSVHNAVMDLFWQSMEDVWPTYKSITEKTRKQMFARFRTKYRWYTPENEAIYTAFNNVLKERYRDRMNDLRKLSARMARRDGLPLKKDFSKYFQEMYQYRPHMVPESVWPRLCDHWSTEKWQKSSDAAQTNRNTPDSNGKTSRHTAGSIGYAEHRRRLKAQLGKDPEFCDLYVKTHGTKGLVMKYGEDPANHRHDAEVWVESQIWRTGGKKKVHIYGIGASDANFVVSGITSSESTRSTQSNNNTQKEVDRLREEVSNMRQFQEQMVQQMERMARMMNGTTNQANDPPHTPPHTPPEDGV</sequence>
<comment type="caution">
    <text evidence="2">The sequence shown here is derived from an EMBL/GenBank/DDBJ whole genome shotgun (WGS) entry which is preliminary data.</text>
</comment>
<dbReference type="Pfam" id="PF03004">
    <property type="entry name" value="Transposase_24"/>
    <property type="match status" value="1"/>
</dbReference>
<dbReference type="InterPro" id="IPR004252">
    <property type="entry name" value="Probable_transposase_24"/>
</dbReference>
<name>A0AAU9M694_9ASTR</name>
<accession>A0AAU9M694</accession>
<feature type="region of interest" description="Disordered" evidence="1">
    <location>
        <begin position="474"/>
        <end position="503"/>
    </location>
</feature>
<evidence type="ECO:0000313" key="2">
    <source>
        <dbReference type="EMBL" id="CAH1421649.1"/>
    </source>
</evidence>
<protein>
    <recommendedName>
        <fullName evidence="4">Transposase, Ptta/En/Spm, plant</fullName>
    </recommendedName>
</protein>
<dbReference type="PANTHER" id="PTHR33411">
    <property type="entry name" value="OS08G0392500 PROTEIN"/>
    <property type="match status" value="1"/>
</dbReference>
<organism evidence="2 3">
    <name type="scientific">Lactuca virosa</name>
    <dbReference type="NCBI Taxonomy" id="75947"/>
    <lineage>
        <taxon>Eukaryota</taxon>
        <taxon>Viridiplantae</taxon>
        <taxon>Streptophyta</taxon>
        <taxon>Embryophyta</taxon>
        <taxon>Tracheophyta</taxon>
        <taxon>Spermatophyta</taxon>
        <taxon>Magnoliopsida</taxon>
        <taxon>eudicotyledons</taxon>
        <taxon>Gunneridae</taxon>
        <taxon>Pentapetalae</taxon>
        <taxon>asterids</taxon>
        <taxon>campanulids</taxon>
        <taxon>Asterales</taxon>
        <taxon>Asteraceae</taxon>
        <taxon>Cichorioideae</taxon>
        <taxon>Cichorieae</taxon>
        <taxon>Lactucinae</taxon>
        <taxon>Lactuca</taxon>
    </lineage>
</organism>
<proteinExistence type="predicted"/>
<feature type="region of interest" description="Disordered" evidence="1">
    <location>
        <begin position="149"/>
        <end position="186"/>
    </location>
</feature>
<evidence type="ECO:0000313" key="3">
    <source>
        <dbReference type="Proteomes" id="UP001157418"/>
    </source>
</evidence>
<feature type="region of interest" description="Disordered" evidence="1">
    <location>
        <begin position="62"/>
        <end position="88"/>
    </location>
</feature>
<evidence type="ECO:0000256" key="1">
    <source>
        <dbReference type="SAM" id="MobiDB-lite"/>
    </source>
</evidence>
<dbReference type="EMBL" id="CAKMRJ010001112">
    <property type="protein sequence ID" value="CAH1421649.1"/>
    <property type="molecule type" value="Genomic_DNA"/>
</dbReference>
<feature type="compositionally biased region" description="Acidic residues" evidence="1">
    <location>
        <begin position="72"/>
        <end position="88"/>
    </location>
</feature>
<feature type="region of interest" description="Disordered" evidence="1">
    <location>
        <begin position="630"/>
        <end position="651"/>
    </location>
</feature>
<feature type="region of interest" description="Disordered" evidence="1">
    <location>
        <begin position="234"/>
        <end position="281"/>
    </location>
</feature>